<dbReference type="RefSeq" id="WP_046496825.1">
    <property type="nucleotide sequence ID" value="NZ_CGIH01000026.1"/>
</dbReference>
<dbReference type="PROSITE" id="PS01031">
    <property type="entry name" value="SHSP"/>
    <property type="match status" value="1"/>
</dbReference>
<dbReference type="Pfam" id="PF00011">
    <property type="entry name" value="HSP20"/>
    <property type="match status" value="1"/>
</dbReference>
<proteinExistence type="inferred from homology"/>
<evidence type="ECO:0000313" key="4">
    <source>
        <dbReference type="EMBL" id="CFX50223.1"/>
    </source>
</evidence>
<dbReference type="InterPro" id="IPR002068">
    <property type="entry name" value="A-crystallin/Hsp20_dom"/>
</dbReference>
<accession>A0A0E4GDL1</accession>
<dbReference type="Gene3D" id="2.60.40.790">
    <property type="match status" value="1"/>
</dbReference>
<dbReference type="AlphaFoldDB" id="A0A0E4GDL1"/>
<evidence type="ECO:0000259" key="3">
    <source>
        <dbReference type="PROSITE" id="PS01031"/>
    </source>
</evidence>
<evidence type="ECO:0000256" key="2">
    <source>
        <dbReference type="RuleBase" id="RU003616"/>
    </source>
</evidence>
<feature type="domain" description="SHSP" evidence="3">
    <location>
        <begin position="31"/>
        <end position="144"/>
    </location>
</feature>
<protein>
    <submittedName>
        <fullName evidence="4">HSP20-like chaperone</fullName>
    </submittedName>
</protein>
<organism evidence="4 5">
    <name type="scientific">Syntrophomonas zehnderi OL-4</name>
    <dbReference type="NCBI Taxonomy" id="690567"/>
    <lineage>
        <taxon>Bacteria</taxon>
        <taxon>Bacillati</taxon>
        <taxon>Bacillota</taxon>
        <taxon>Clostridia</taxon>
        <taxon>Eubacteriales</taxon>
        <taxon>Syntrophomonadaceae</taxon>
        <taxon>Syntrophomonas</taxon>
    </lineage>
</organism>
<evidence type="ECO:0000313" key="5">
    <source>
        <dbReference type="Proteomes" id="UP000045545"/>
    </source>
</evidence>
<dbReference type="CDD" id="cd06471">
    <property type="entry name" value="ACD_LpsHSP_like"/>
    <property type="match status" value="1"/>
</dbReference>
<dbReference type="STRING" id="690567.1335"/>
<dbReference type="PANTHER" id="PTHR11527">
    <property type="entry name" value="HEAT-SHOCK PROTEIN 20 FAMILY MEMBER"/>
    <property type="match status" value="1"/>
</dbReference>
<name>A0A0E4GDL1_9FIRM</name>
<sequence length="144" mass="17109">MFELSPHRRRHRDMMFGLIGWDPFKDMWGNEFMPRMFNEIRTDIKENDTEYIVEAELPGVKKEDLVVELRDNTLTIAAKTMREDTQETENYLRRERSVGQVSRSYYVENVDQDAVKADYKDGVLKIILPKFKDNKDSGFRIPIE</sequence>
<dbReference type="EMBL" id="CGIH01000026">
    <property type="protein sequence ID" value="CFX50223.1"/>
    <property type="molecule type" value="Genomic_DNA"/>
</dbReference>
<keyword evidence="5" id="KW-1185">Reference proteome</keyword>
<gene>
    <name evidence="4" type="ORF">1335</name>
</gene>
<dbReference type="InterPro" id="IPR031107">
    <property type="entry name" value="Small_HSP"/>
</dbReference>
<evidence type="ECO:0000256" key="1">
    <source>
        <dbReference type="PROSITE-ProRule" id="PRU00285"/>
    </source>
</evidence>
<dbReference type="Proteomes" id="UP000045545">
    <property type="component" value="Unassembled WGS sequence"/>
</dbReference>
<dbReference type="InterPro" id="IPR008978">
    <property type="entry name" value="HSP20-like_chaperone"/>
</dbReference>
<dbReference type="SUPFAM" id="SSF49764">
    <property type="entry name" value="HSP20-like chaperones"/>
    <property type="match status" value="1"/>
</dbReference>
<comment type="similarity">
    <text evidence="1 2">Belongs to the small heat shock protein (HSP20) family.</text>
</comment>
<reference evidence="4 5" key="1">
    <citation type="submission" date="2015-03" db="EMBL/GenBank/DDBJ databases">
        <authorList>
            <person name="Murphy D."/>
        </authorList>
    </citation>
    <scope>NUCLEOTIDE SEQUENCE [LARGE SCALE GENOMIC DNA]</scope>
    <source>
        <strain evidence="4 5">OL-4</strain>
    </source>
</reference>